<dbReference type="AlphaFoldDB" id="A0AB33CZC7"/>
<protein>
    <submittedName>
        <fullName evidence="18">Receptor</fullName>
    </submittedName>
</protein>
<keyword evidence="3 11" id="KW-0813">Transport</keyword>
<evidence type="ECO:0000256" key="3">
    <source>
        <dbReference type="ARBA" id="ARBA00022448"/>
    </source>
</evidence>
<feature type="domain" description="TonB-dependent receptor-like beta-barrel" evidence="16">
    <location>
        <begin position="774"/>
        <end position="1032"/>
    </location>
</feature>
<dbReference type="InterPro" id="IPR037066">
    <property type="entry name" value="Plug_dom_sf"/>
</dbReference>
<keyword evidence="4 11" id="KW-1134">Transmembrane beta strand</keyword>
<dbReference type="GO" id="GO:0009279">
    <property type="term" value="C:cell outer membrane"/>
    <property type="evidence" value="ECO:0007669"/>
    <property type="project" value="UniProtKB-SubCell"/>
</dbReference>
<evidence type="ECO:0000259" key="16">
    <source>
        <dbReference type="Pfam" id="PF00593"/>
    </source>
</evidence>
<dbReference type="SUPFAM" id="SSF56935">
    <property type="entry name" value="Porins"/>
    <property type="match status" value="1"/>
</dbReference>
<dbReference type="InterPro" id="IPR012910">
    <property type="entry name" value="Plug_dom"/>
</dbReference>
<dbReference type="InterPro" id="IPR039426">
    <property type="entry name" value="TonB-dep_rcpt-like"/>
</dbReference>
<keyword evidence="5 11" id="KW-0812">Transmembrane</keyword>
<evidence type="ECO:0000256" key="9">
    <source>
        <dbReference type="ARBA" id="ARBA00023170"/>
    </source>
</evidence>
<name>A0AB33CZC7_ALCFA</name>
<evidence type="ECO:0000256" key="15">
    <source>
        <dbReference type="SAM" id="SignalP"/>
    </source>
</evidence>
<feature type="short sequence motif" description="TonB C-terminal box" evidence="12">
    <location>
        <begin position="1044"/>
        <end position="1061"/>
    </location>
</feature>
<evidence type="ECO:0000256" key="4">
    <source>
        <dbReference type="ARBA" id="ARBA00022452"/>
    </source>
</evidence>
<keyword evidence="9 18" id="KW-0675">Receptor</keyword>
<evidence type="ECO:0000259" key="17">
    <source>
        <dbReference type="Pfam" id="PF07715"/>
    </source>
</evidence>
<reference evidence="18 19" key="1">
    <citation type="submission" date="2017-05" db="EMBL/GenBank/DDBJ databases">
        <authorList>
            <person name="Qiu J.G."/>
            <person name="He J."/>
        </authorList>
    </citation>
    <scope>NUCLEOTIDE SEQUENCE [LARGE SCALE GENOMIC DNA]</scope>
    <source>
        <strain evidence="18 19">JQ135</strain>
    </source>
</reference>
<sequence>MSATLSPLHKKHALKPLVYALILASWAGQTQAQSVGSAPPSSRQDESQEDTDRATRLDTITVVRETRDEAGKTDVFEKDVSNVYAGKEEIELYKGSSVGDLFKGLNGVYAGDSRNSGALDPNIRGIQGEGRIPLTIDGTEQATSVWLGPAGVANRNYVDPNMISSILVEKGVSATSGASGIGGSVQIRTLQVEDIVKPGETFGIELKAETATNSTKPNERAFGIFGKDYRDIPGAVFDRGGLNSVVLPEYISADRMPKVGNSGKNFNFEDHSYRLAIATQQEHFDLLAAYSYRSRGNYYSGKKGSEKYENDTWQEDANSDYNPSYSFPRVSYIAKYYRPGEEVLNTSSELETTLLKGMLRLPHDQAIDMSYMRSNHTFGENVPWNVVWAIHALDGYGEKNILQTENPYSKVKQDTWNLNYSWNPEGSRFINLKAGAWITQSDSERHQNGDVIYGIQGQGLNYGRDGDWDNYTNCHVLGTNGSECAWVPPTAPEKLPNTDGRFNIIPRALQITDHRRSGLNLSNAMTLHPTLDLSLSADFTREKLKQHDASEKLEHLNELTWGVNHMGPRSGTRQQWNFGFNFDWRPVDWLQVNAGARYSDYWSYDDKLAEMRSQQHKNWAIQPALKGYNYQVQRLMSNQEVADYEGQIIERELPLYKQYEEDWQFISDLDPSMLEAVFGHTSKKSFEEILGDSFHKGKINGYRYTEETVFVPSGESHKGFTANNPFTNGEIDSTEQVTDAQGQKGTVDKYIASISNRKPVYQDESEIPNKWEEPKKQKDHAWVPHIGLTAFITDDIRLYARYNEFVRFPSLFESSMALAGGSKRSTGAATRPEHAYNWEIGYVHNLSSYFPSLEYADVKINYFNNRIKDYIDRDWDFNTVQFAEKKMSGIELQARVDSGKYFANFGGTYRLKQQLCDADYAQTFMPIPGAAGSDNIPACVDGGFPRTFARTSLQPQYSLNLDVGARLLEKKLLLGARAVYHSAAKNKDEGHFGGLGWAFNRTNYWNPILVFDAYASYQVQKNLNVDVAISNLTNQYYLDPMARTSMPAPGRTVRVGMTARF</sequence>
<evidence type="ECO:0000256" key="14">
    <source>
        <dbReference type="SAM" id="MobiDB-lite"/>
    </source>
</evidence>
<evidence type="ECO:0000256" key="7">
    <source>
        <dbReference type="ARBA" id="ARBA00023077"/>
    </source>
</evidence>
<dbReference type="InterPro" id="IPR036942">
    <property type="entry name" value="Beta-barrel_TonB_sf"/>
</dbReference>
<accession>A0AB33CZC7</accession>
<dbReference type="InterPro" id="IPR010917">
    <property type="entry name" value="TonB_rcpt_CS"/>
</dbReference>
<evidence type="ECO:0000256" key="8">
    <source>
        <dbReference type="ARBA" id="ARBA00023136"/>
    </source>
</evidence>
<dbReference type="PROSITE" id="PS01156">
    <property type="entry name" value="TONB_DEPENDENT_REC_2"/>
    <property type="match status" value="1"/>
</dbReference>
<evidence type="ECO:0000256" key="10">
    <source>
        <dbReference type="ARBA" id="ARBA00023237"/>
    </source>
</evidence>
<comment type="similarity">
    <text evidence="2 11 13">Belongs to the TonB-dependent receptor family.</text>
</comment>
<organism evidence="18 19">
    <name type="scientific">Alcaligenes faecalis</name>
    <dbReference type="NCBI Taxonomy" id="511"/>
    <lineage>
        <taxon>Bacteria</taxon>
        <taxon>Pseudomonadati</taxon>
        <taxon>Pseudomonadota</taxon>
        <taxon>Betaproteobacteria</taxon>
        <taxon>Burkholderiales</taxon>
        <taxon>Alcaligenaceae</taxon>
        <taxon>Alcaligenes</taxon>
    </lineage>
</organism>
<evidence type="ECO:0000256" key="2">
    <source>
        <dbReference type="ARBA" id="ARBA00009810"/>
    </source>
</evidence>
<gene>
    <name evidence="18" type="ORF">AFA_08145</name>
</gene>
<dbReference type="Gene3D" id="2.40.170.20">
    <property type="entry name" value="TonB-dependent receptor, beta-barrel domain"/>
    <property type="match status" value="2"/>
</dbReference>
<dbReference type="KEGG" id="afq:AFA_08145"/>
<evidence type="ECO:0000256" key="1">
    <source>
        <dbReference type="ARBA" id="ARBA00004571"/>
    </source>
</evidence>
<keyword evidence="10 11" id="KW-0998">Cell outer membrane</keyword>
<dbReference type="GO" id="GO:0033214">
    <property type="term" value="P:siderophore-iron import into cell"/>
    <property type="evidence" value="ECO:0007669"/>
    <property type="project" value="TreeGrafter"/>
</dbReference>
<dbReference type="Pfam" id="PF00593">
    <property type="entry name" value="TonB_dep_Rec_b-barrel"/>
    <property type="match status" value="1"/>
</dbReference>
<feature type="region of interest" description="Disordered" evidence="14">
    <location>
        <begin position="33"/>
        <end position="55"/>
    </location>
</feature>
<dbReference type="RefSeq" id="WP_094196485.1">
    <property type="nucleotide sequence ID" value="NZ_CP021641.1"/>
</dbReference>
<feature type="compositionally biased region" description="Basic and acidic residues" evidence="14">
    <location>
        <begin position="43"/>
        <end position="55"/>
    </location>
</feature>
<evidence type="ECO:0000313" key="19">
    <source>
        <dbReference type="Proteomes" id="UP000214561"/>
    </source>
</evidence>
<comment type="subcellular location">
    <subcellularLocation>
        <location evidence="1 11">Cell outer membrane</location>
        <topology evidence="1 11">Multi-pass membrane protein</topology>
    </subcellularLocation>
</comment>
<evidence type="ECO:0000256" key="6">
    <source>
        <dbReference type="ARBA" id="ARBA00022729"/>
    </source>
</evidence>
<evidence type="ECO:0000313" key="18">
    <source>
        <dbReference type="EMBL" id="ASR89413.1"/>
    </source>
</evidence>
<feature type="compositionally biased region" description="Polar residues" evidence="14">
    <location>
        <begin position="33"/>
        <end position="42"/>
    </location>
</feature>
<dbReference type="Pfam" id="PF07715">
    <property type="entry name" value="Plug"/>
    <property type="match status" value="1"/>
</dbReference>
<dbReference type="PANTHER" id="PTHR30442">
    <property type="entry name" value="IRON III DICITRATE TRANSPORT PROTEIN FECA"/>
    <property type="match status" value="1"/>
</dbReference>
<dbReference type="Gene3D" id="2.170.130.10">
    <property type="entry name" value="TonB-dependent receptor, plug domain"/>
    <property type="match status" value="1"/>
</dbReference>
<dbReference type="InterPro" id="IPR000531">
    <property type="entry name" value="Beta-barrel_TonB"/>
</dbReference>
<feature type="domain" description="TonB-dependent receptor plug" evidence="17">
    <location>
        <begin position="86"/>
        <end position="183"/>
    </location>
</feature>
<keyword evidence="6 15" id="KW-0732">Signal</keyword>
<dbReference type="EMBL" id="CP021641">
    <property type="protein sequence ID" value="ASR89413.1"/>
    <property type="molecule type" value="Genomic_DNA"/>
</dbReference>
<evidence type="ECO:0000256" key="11">
    <source>
        <dbReference type="PROSITE-ProRule" id="PRU01360"/>
    </source>
</evidence>
<evidence type="ECO:0000256" key="13">
    <source>
        <dbReference type="RuleBase" id="RU003357"/>
    </source>
</evidence>
<feature type="chain" id="PRO_5044237774" evidence="15">
    <location>
        <begin position="33"/>
        <end position="1061"/>
    </location>
</feature>
<dbReference type="PANTHER" id="PTHR30442:SF0">
    <property type="entry name" value="FE(3+) DICITRATE TRANSPORT PROTEIN FECA"/>
    <property type="match status" value="1"/>
</dbReference>
<keyword evidence="7 13" id="KW-0798">TonB box</keyword>
<evidence type="ECO:0000256" key="12">
    <source>
        <dbReference type="PROSITE-ProRule" id="PRU10144"/>
    </source>
</evidence>
<feature type="signal peptide" evidence="15">
    <location>
        <begin position="1"/>
        <end position="32"/>
    </location>
</feature>
<proteinExistence type="inferred from homology"/>
<keyword evidence="8 11" id="KW-0472">Membrane</keyword>
<evidence type="ECO:0000256" key="5">
    <source>
        <dbReference type="ARBA" id="ARBA00022692"/>
    </source>
</evidence>
<dbReference type="Proteomes" id="UP000214561">
    <property type="component" value="Chromosome"/>
</dbReference>
<dbReference type="PROSITE" id="PS52016">
    <property type="entry name" value="TONB_DEPENDENT_REC_3"/>
    <property type="match status" value="1"/>
</dbReference>